<reference evidence="3" key="1">
    <citation type="journal article" date="2020" name="Stud. Mycol.">
        <title>101 Dothideomycetes genomes: a test case for predicting lifestyles and emergence of pathogens.</title>
        <authorList>
            <person name="Haridas S."/>
            <person name="Albert R."/>
            <person name="Binder M."/>
            <person name="Bloem J."/>
            <person name="Labutti K."/>
            <person name="Salamov A."/>
            <person name="Andreopoulos B."/>
            <person name="Baker S."/>
            <person name="Barry K."/>
            <person name="Bills G."/>
            <person name="Bluhm B."/>
            <person name="Cannon C."/>
            <person name="Castanera R."/>
            <person name="Culley D."/>
            <person name="Daum C."/>
            <person name="Ezra D."/>
            <person name="Gonzalez J."/>
            <person name="Henrissat B."/>
            <person name="Kuo A."/>
            <person name="Liang C."/>
            <person name="Lipzen A."/>
            <person name="Lutzoni F."/>
            <person name="Magnuson J."/>
            <person name="Mondo S."/>
            <person name="Nolan M."/>
            <person name="Ohm R."/>
            <person name="Pangilinan J."/>
            <person name="Park H.-J."/>
            <person name="Ramirez L."/>
            <person name="Alfaro M."/>
            <person name="Sun H."/>
            <person name="Tritt A."/>
            <person name="Yoshinaga Y."/>
            <person name="Zwiers L.-H."/>
            <person name="Turgeon B."/>
            <person name="Goodwin S."/>
            <person name="Spatafora J."/>
            <person name="Crous P."/>
            <person name="Grigoriev I."/>
        </authorList>
    </citation>
    <scope>NUCLEOTIDE SEQUENCE</scope>
    <source>
        <strain evidence="3">CBS 279.74</strain>
    </source>
</reference>
<keyword evidence="4" id="KW-1185">Reference proteome</keyword>
<feature type="non-terminal residue" evidence="3">
    <location>
        <position position="172"/>
    </location>
</feature>
<dbReference type="Proteomes" id="UP000799428">
    <property type="component" value="Unassembled WGS sequence"/>
</dbReference>
<organism evidence="3 4">
    <name type="scientific">Pleomassaria siparia CBS 279.74</name>
    <dbReference type="NCBI Taxonomy" id="1314801"/>
    <lineage>
        <taxon>Eukaryota</taxon>
        <taxon>Fungi</taxon>
        <taxon>Dikarya</taxon>
        <taxon>Ascomycota</taxon>
        <taxon>Pezizomycotina</taxon>
        <taxon>Dothideomycetes</taxon>
        <taxon>Pleosporomycetidae</taxon>
        <taxon>Pleosporales</taxon>
        <taxon>Pleomassariaceae</taxon>
        <taxon>Pleomassaria</taxon>
    </lineage>
</organism>
<dbReference type="EMBL" id="MU005786">
    <property type="protein sequence ID" value="KAF2703621.1"/>
    <property type="molecule type" value="Genomic_DNA"/>
</dbReference>
<feature type="chain" id="PRO_5026141698" description="Small secreted protein" evidence="2">
    <location>
        <begin position="18"/>
        <end position="172"/>
    </location>
</feature>
<dbReference type="AlphaFoldDB" id="A0A6G1JTS4"/>
<keyword evidence="1" id="KW-0175">Coiled coil</keyword>
<protein>
    <recommendedName>
        <fullName evidence="5">Small secreted protein</fullName>
    </recommendedName>
</protein>
<evidence type="ECO:0000256" key="2">
    <source>
        <dbReference type="SAM" id="SignalP"/>
    </source>
</evidence>
<feature type="signal peptide" evidence="2">
    <location>
        <begin position="1"/>
        <end position="17"/>
    </location>
</feature>
<evidence type="ECO:0008006" key="5">
    <source>
        <dbReference type="Google" id="ProtNLM"/>
    </source>
</evidence>
<evidence type="ECO:0000313" key="3">
    <source>
        <dbReference type="EMBL" id="KAF2703621.1"/>
    </source>
</evidence>
<dbReference type="OrthoDB" id="2151417at2759"/>
<gene>
    <name evidence="3" type="ORF">K504DRAFT_342594</name>
</gene>
<sequence length="172" mass="17391">MRFSTATVIAFAALTVALPTPKPGLAKRAAVLADTTYDAISISGGVAGNAEAEALAVFSALDLNDLANVDPADLKFLGAVNDVANDAETDAFNVALEAGDDEAVANGKTKNKVLKLMATKIELEAKAAQGEDTSAKLAEELKKLQNNIDADVAAAGQASTALPFDATISGGG</sequence>
<feature type="coiled-coil region" evidence="1">
    <location>
        <begin position="127"/>
        <end position="154"/>
    </location>
</feature>
<keyword evidence="2" id="KW-0732">Signal</keyword>
<proteinExistence type="predicted"/>
<name>A0A6G1JTS4_9PLEO</name>
<dbReference type="PANTHER" id="PTHR38849:SF1">
    <property type="entry name" value="SMALL SECRETED PROTEIN"/>
    <property type="match status" value="1"/>
</dbReference>
<dbReference type="PANTHER" id="PTHR38849">
    <property type="entry name" value="SMALL SECRETED PROTEIN"/>
    <property type="match status" value="1"/>
</dbReference>
<evidence type="ECO:0000313" key="4">
    <source>
        <dbReference type="Proteomes" id="UP000799428"/>
    </source>
</evidence>
<accession>A0A6G1JTS4</accession>
<evidence type="ECO:0000256" key="1">
    <source>
        <dbReference type="SAM" id="Coils"/>
    </source>
</evidence>